<dbReference type="AlphaFoldDB" id="A0AAV4WH36"/>
<evidence type="ECO:0000313" key="2">
    <source>
        <dbReference type="Proteomes" id="UP001054837"/>
    </source>
</evidence>
<sequence length="100" mass="11134">MGFRGGRPLSPPPPSTVFFRFLVPKKTLIHETQNRLQSFQRASLRPNYVAQQIGRGLTRLSASKRSPDTLDNLIISDSLLPITWGGVQQALFTNSDPKSL</sequence>
<accession>A0AAV4WH36</accession>
<evidence type="ECO:0000313" key="1">
    <source>
        <dbReference type="EMBL" id="GIY81134.1"/>
    </source>
</evidence>
<dbReference type="EMBL" id="BPLQ01014581">
    <property type="protein sequence ID" value="GIY81134.1"/>
    <property type="molecule type" value="Genomic_DNA"/>
</dbReference>
<organism evidence="1 2">
    <name type="scientific">Caerostris darwini</name>
    <dbReference type="NCBI Taxonomy" id="1538125"/>
    <lineage>
        <taxon>Eukaryota</taxon>
        <taxon>Metazoa</taxon>
        <taxon>Ecdysozoa</taxon>
        <taxon>Arthropoda</taxon>
        <taxon>Chelicerata</taxon>
        <taxon>Arachnida</taxon>
        <taxon>Araneae</taxon>
        <taxon>Araneomorphae</taxon>
        <taxon>Entelegynae</taxon>
        <taxon>Araneoidea</taxon>
        <taxon>Araneidae</taxon>
        <taxon>Caerostris</taxon>
    </lineage>
</organism>
<name>A0AAV4WH36_9ARAC</name>
<comment type="caution">
    <text evidence="1">The sequence shown here is derived from an EMBL/GenBank/DDBJ whole genome shotgun (WGS) entry which is preliminary data.</text>
</comment>
<keyword evidence="2" id="KW-1185">Reference proteome</keyword>
<reference evidence="1 2" key="1">
    <citation type="submission" date="2021-06" db="EMBL/GenBank/DDBJ databases">
        <title>Caerostris darwini draft genome.</title>
        <authorList>
            <person name="Kono N."/>
            <person name="Arakawa K."/>
        </authorList>
    </citation>
    <scope>NUCLEOTIDE SEQUENCE [LARGE SCALE GENOMIC DNA]</scope>
</reference>
<dbReference type="Proteomes" id="UP001054837">
    <property type="component" value="Unassembled WGS sequence"/>
</dbReference>
<protein>
    <submittedName>
        <fullName evidence="1">Uncharacterized protein</fullName>
    </submittedName>
</protein>
<gene>
    <name evidence="1" type="ORF">CDAR_547891</name>
</gene>
<proteinExistence type="predicted"/>